<dbReference type="EMBL" id="JAHRIO010096914">
    <property type="protein sequence ID" value="MEQ2190202.1"/>
    <property type="molecule type" value="Genomic_DNA"/>
</dbReference>
<sequence length="99" mass="11253">MSRLANQLAYDAVTVAHTAQPYLEHIASKVISIGSEDIANVNKKVETGRSYQMQQACVVLLNLQYLTSHHHADYTLHSPYCRWLGHTRIHRPEEDANQP</sequence>
<gene>
    <name evidence="1" type="ORF">GOODEAATRI_033433</name>
</gene>
<organism evidence="1 2">
    <name type="scientific">Goodea atripinnis</name>
    <dbReference type="NCBI Taxonomy" id="208336"/>
    <lineage>
        <taxon>Eukaryota</taxon>
        <taxon>Metazoa</taxon>
        <taxon>Chordata</taxon>
        <taxon>Craniata</taxon>
        <taxon>Vertebrata</taxon>
        <taxon>Euteleostomi</taxon>
        <taxon>Actinopterygii</taxon>
        <taxon>Neopterygii</taxon>
        <taxon>Teleostei</taxon>
        <taxon>Neoteleostei</taxon>
        <taxon>Acanthomorphata</taxon>
        <taxon>Ovalentaria</taxon>
        <taxon>Atherinomorphae</taxon>
        <taxon>Cyprinodontiformes</taxon>
        <taxon>Goodeidae</taxon>
        <taxon>Goodea</taxon>
    </lineage>
</organism>
<accession>A0ABV0Q344</accession>
<evidence type="ECO:0000313" key="1">
    <source>
        <dbReference type="EMBL" id="MEQ2190202.1"/>
    </source>
</evidence>
<name>A0ABV0Q344_9TELE</name>
<keyword evidence="2" id="KW-1185">Reference proteome</keyword>
<evidence type="ECO:0000313" key="2">
    <source>
        <dbReference type="Proteomes" id="UP001476798"/>
    </source>
</evidence>
<protein>
    <submittedName>
        <fullName evidence="1">Uncharacterized protein</fullName>
    </submittedName>
</protein>
<dbReference type="Proteomes" id="UP001476798">
    <property type="component" value="Unassembled WGS sequence"/>
</dbReference>
<reference evidence="1 2" key="1">
    <citation type="submission" date="2021-06" db="EMBL/GenBank/DDBJ databases">
        <authorList>
            <person name="Palmer J.M."/>
        </authorList>
    </citation>
    <scope>NUCLEOTIDE SEQUENCE [LARGE SCALE GENOMIC DNA]</scope>
    <source>
        <strain evidence="1 2">GA_2019</strain>
        <tissue evidence="1">Muscle</tissue>
    </source>
</reference>
<proteinExistence type="predicted"/>
<comment type="caution">
    <text evidence="1">The sequence shown here is derived from an EMBL/GenBank/DDBJ whole genome shotgun (WGS) entry which is preliminary data.</text>
</comment>